<organism evidence="8 9">
    <name type="scientific">Meyerozyma guilliermondii (strain ATCC 6260 / CBS 566 / DSM 6381 / JCM 1539 / NBRC 10279 / NRRL Y-324)</name>
    <name type="common">Yeast</name>
    <name type="synonym">Candida guilliermondii</name>
    <dbReference type="NCBI Taxonomy" id="294746"/>
    <lineage>
        <taxon>Eukaryota</taxon>
        <taxon>Fungi</taxon>
        <taxon>Dikarya</taxon>
        <taxon>Ascomycota</taxon>
        <taxon>Saccharomycotina</taxon>
        <taxon>Pichiomycetes</taxon>
        <taxon>Debaryomycetaceae</taxon>
        <taxon>Meyerozyma</taxon>
    </lineage>
</organism>
<keyword evidence="4 7" id="KW-1133">Transmembrane helix</keyword>
<dbReference type="FunFam" id="1.20.1250.20:FF:000064">
    <property type="entry name" value="MFS allantoate transporter"/>
    <property type="match status" value="1"/>
</dbReference>
<keyword evidence="3 7" id="KW-0812">Transmembrane</keyword>
<feature type="transmembrane region" description="Helical" evidence="7">
    <location>
        <begin position="138"/>
        <end position="159"/>
    </location>
</feature>
<dbReference type="GO" id="GO:0022857">
    <property type="term" value="F:transmembrane transporter activity"/>
    <property type="evidence" value="ECO:0007669"/>
    <property type="project" value="InterPro"/>
</dbReference>
<dbReference type="InterPro" id="IPR036259">
    <property type="entry name" value="MFS_trans_sf"/>
</dbReference>
<dbReference type="PANTHER" id="PTHR43791:SF40">
    <property type="entry name" value="THIAMINE PATHWAY TRANSPORTER THI73"/>
    <property type="match status" value="1"/>
</dbReference>
<dbReference type="RefSeq" id="XP_001483500.2">
    <property type="nucleotide sequence ID" value="XM_001483450.1"/>
</dbReference>
<dbReference type="GeneID" id="5125392"/>
<accession>A5DLS8</accession>
<dbReference type="EMBL" id="CH408159">
    <property type="protein sequence ID" value="EDK40131.2"/>
    <property type="molecule type" value="Genomic_DNA"/>
</dbReference>
<keyword evidence="9" id="KW-1185">Reference proteome</keyword>
<feature type="transmembrane region" description="Helical" evidence="7">
    <location>
        <begin position="397"/>
        <end position="418"/>
    </location>
</feature>
<feature type="transmembrane region" description="Helical" evidence="7">
    <location>
        <begin position="341"/>
        <end position="360"/>
    </location>
</feature>
<feature type="transmembrane region" description="Helical" evidence="7">
    <location>
        <begin position="309"/>
        <end position="329"/>
    </location>
</feature>
<dbReference type="FunCoup" id="A5DLS8">
    <property type="interactions" value="137"/>
</dbReference>
<dbReference type="PANTHER" id="PTHR43791">
    <property type="entry name" value="PERMEASE-RELATED"/>
    <property type="match status" value="1"/>
</dbReference>
<keyword evidence="5 7" id="KW-0472">Membrane</keyword>
<evidence type="ECO:0000313" key="8">
    <source>
        <dbReference type="EMBL" id="EDK40131.2"/>
    </source>
</evidence>
<feature type="transmembrane region" description="Helical" evidence="7">
    <location>
        <begin position="42"/>
        <end position="62"/>
    </location>
</feature>
<dbReference type="AlphaFoldDB" id="A5DLS8"/>
<evidence type="ECO:0000256" key="3">
    <source>
        <dbReference type="ARBA" id="ARBA00022692"/>
    </source>
</evidence>
<dbReference type="HOGENOM" id="CLU_001265_0_5_1"/>
<reference evidence="8 9" key="1">
    <citation type="journal article" date="2009" name="Nature">
        <title>Evolution of pathogenicity and sexual reproduction in eight Candida genomes.</title>
        <authorList>
            <person name="Butler G."/>
            <person name="Rasmussen M.D."/>
            <person name="Lin M.F."/>
            <person name="Santos M.A."/>
            <person name="Sakthikumar S."/>
            <person name="Munro C.A."/>
            <person name="Rheinbay E."/>
            <person name="Grabherr M."/>
            <person name="Forche A."/>
            <person name="Reedy J.L."/>
            <person name="Agrafioti I."/>
            <person name="Arnaud M.B."/>
            <person name="Bates S."/>
            <person name="Brown A.J."/>
            <person name="Brunke S."/>
            <person name="Costanzo M.C."/>
            <person name="Fitzpatrick D.A."/>
            <person name="de Groot P.W."/>
            <person name="Harris D."/>
            <person name="Hoyer L.L."/>
            <person name="Hube B."/>
            <person name="Klis F.M."/>
            <person name="Kodira C."/>
            <person name="Lennard N."/>
            <person name="Logue M.E."/>
            <person name="Martin R."/>
            <person name="Neiman A.M."/>
            <person name="Nikolaou E."/>
            <person name="Quail M.A."/>
            <person name="Quinn J."/>
            <person name="Santos M.C."/>
            <person name="Schmitzberger F.F."/>
            <person name="Sherlock G."/>
            <person name="Shah P."/>
            <person name="Silverstein K.A."/>
            <person name="Skrzypek M.S."/>
            <person name="Soll D."/>
            <person name="Staggs R."/>
            <person name="Stansfield I."/>
            <person name="Stumpf M.P."/>
            <person name="Sudbery P.E."/>
            <person name="Srikantha T."/>
            <person name="Zeng Q."/>
            <person name="Berman J."/>
            <person name="Berriman M."/>
            <person name="Heitman J."/>
            <person name="Gow N.A."/>
            <person name="Lorenz M.C."/>
            <person name="Birren B.W."/>
            <person name="Kellis M."/>
            <person name="Cuomo C.A."/>
        </authorList>
    </citation>
    <scope>NUCLEOTIDE SEQUENCE [LARGE SCALE GENOMIC DNA]</scope>
    <source>
        <strain evidence="9">ATCC 6260 / CBS 566 / DSM 6381 / JCM 1539 / NBRC 10279 / NRRL Y-324</strain>
    </source>
</reference>
<feature type="transmembrane region" description="Helical" evidence="7">
    <location>
        <begin position="109"/>
        <end position="132"/>
    </location>
</feature>
<feature type="transmembrane region" description="Helical" evidence="7">
    <location>
        <begin position="277"/>
        <end position="303"/>
    </location>
</feature>
<comment type="subcellular location">
    <subcellularLocation>
        <location evidence="1">Membrane</location>
        <topology evidence="1">Multi-pass membrane protein</topology>
    </subcellularLocation>
</comment>
<evidence type="ECO:0000256" key="4">
    <source>
        <dbReference type="ARBA" id="ARBA00022989"/>
    </source>
</evidence>
<feature type="transmembrane region" description="Helical" evidence="7">
    <location>
        <begin position="171"/>
        <end position="192"/>
    </location>
</feature>
<dbReference type="InterPro" id="IPR011701">
    <property type="entry name" value="MFS"/>
</dbReference>
<dbReference type="OrthoDB" id="6730379at2759"/>
<dbReference type="OMA" id="INYASVM"/>
<evidence type="ECO:0000256" key="5">
    <source>
        <dbReference type="ARBA" id="ARBA00023136"/>
    </source>
</evidence>
<proteinExistence type="inferred from homology"/>
<name>A5DLS8_PICGU</name>
<dbReference type="eggNOG" id="KOG2533">
    <property type="taxonomic scope" value="Eukaryota"/>
</dbReference>
<comment type="similarity">
    <text evidence="6">Belongs to the major facilitator superfamily. Allantoate permease family.</text>
</comment>
<dbReference type="GO" id="GO:0016020">
    <property type="term" value="C:membrane"/>
    <property type="evidence" value="ECO:0007669"/>
    <property type="project" value="UniProtKB-SubCell"/>
</dbReference>
<evidence type="ECO:0008006" key="10">
    <source>
        <dbReference type="Google" id="ProtNLM"/>
    </source>
</evidence>
<sequence>MSDIESRNKFDAAYEFVAVNDVDSELETAANYPKHVYRRVDWVILPLLCGIYFLQFLDKSLLNYAAVMGIKDNLRGNQFSNLGTILYVAYIVFEPISAYCFQVLPPAKFFAFCVTAWGIVVALHTVCTSYASLMVIRALLGCFEACVAPGCIIITGMWYSHRQQLTRMGFWSIQAGTSTILGGLLSFAFQHVDSSKTSLKSWQIFFLMMGLITVVFGVVVFVYLPNNPLEATFLDDEQKKVVLNNIRENETGTENKTFKKAHIYELFFHDKHTWPMFILTLITMIPTGSVITFSVTIIASFGYSSKHAALMQMPVGVSTIISILGATYLCSYFNGKHRSHIFVSLLIPAIIGYIVMLSSTNQIGNLLSVYLINVGTCVITMIYAWNSKNTAGYTKRLARNCLTMIAFAVGCLIGPQLFRASDAPHYRRAKITLLVLSAVSIPLVYAIGHISKTENRKRDQLEGTKAEQEWYEKVGENFQFKDLTDVENIHFRYSY</sequence>
<feature type="transmembrane region" description="Helical" evidence="7">
    <location>
        <begin position="430"/>
        <end position="448"/>
    </location>
</feature>
<evidence type="ECO:0000256" key="1">
    <source>
        <dbReference type="ARBA" id="ARBA00004141"/>
    </source>
</evidence>
<dbReference type="Gene3D" id="1.20.1250.20">
    <property type="entry name" value="MFS general substrate transporter like domains"/>
    <property type="match status" value="2"/>
</dbReference>
<dbReference type="SUPFAM" id="SSF103473">
    <property type="entry name" value="MFS general substrate transporter"/>
    <property type="match status" value="1"/>
</dbReference>
<feature type="transmembrane region" description="Helical" evidence="7">
    <location>
        <begin position="82"/>
        <end position="102"/>
    </location>
</feature>
<feature type="transmembrane region" description="Helical" evidence="7">
    <location>
        <begin position="204"/>
        <end position="224"/>
    </location>
</feature>
<evidence type="ECO:0000256" key="7">
    <source>
        <dbReference type="SAM" id="Phobius"/>
    </source>
</evidence>
<keyword evidence="2" id="KW-0813">Transport</keyword>
<gene>
    <name evidence="8" type="ORF">PGUG_04229</name>
</gene>
<dbReference type="Proteomes" id="UP000001997">
    <property type="component" value="Unassembled WGS sequence"/>
</dbReference>
<dbReference type="KEGG" id="pgu:PGUG_04229"/>
<dbReference type="InParanoid" id="A5DLS8"/>
<dbReference type="Pfam" id="PF07690">
    <property type="entry name" value="MFS_1"/>
    <property type="match status" value="1"/>
</dbReference>
<protein>
    <recommendedName>
        <fullName evidence="10">Major facilitator superfamily (MFS) profile domain-containing protein</fullName>
    </recommendedName>
</protein>
<feature type="transmembrane region" description="Helical" evidence="7">
    <location>
        <begin position="366"/>
        <end position="385"/>
    </location>
</feature>
<evidence type="ECO:0000313" key="9">
    <source>
        <dbReference type="Proteomes" id="UP000001997"/>
    </source>
</evidence>
<evidence type="ECO:0000256" key="6">
    <source>
        <dbReference type="ARBA" id="ARBA00037968"/>
    </source>
</evidence>
<evidence type="ECO:0000256" key="2">
    <source>
        <dbReference type="ARBA" id="ARBA00022448"/>
    </source>
</evidence>